<keyword evidence="2" id="KW-1185">Reference proteome</keyword>
<sequence>MGCCLSCSEPLSPCQQPLRPQSAMIIAVNGELKDCPTPINVAQLLNMVQPQIQTVADHEELKSSASSCTSFGYVLCNSDSLCYDEHIPAMKADEDLQPNQIYFLIPASRLQHRLSAADMAAMAVKASAALQKRDGKHKRAHITPVPADCYQHGSCSFIRGQKTIKPKPPFGSLVGGSSSSFARSGSVRRLQRYSSKRARLAVRSFRLMLSTIYE</sequence>
<dbReference type="AlphaFoldDB" id="A0A7N0TNU9"/>
<dbReference type="Gramene" id="Kaladp0040s0582.1.v1.1">
    <property type="protein sequence ID" value="Kaladp0040s0582.1.v1.1.CDS.1"/>
    <property type="gene ID" value="Kaladp0040s0582.v1.1"/>
</dbReference>
<evidence type="ECO:0000313" key="1">
    <source>
        <dbReference type="EnsemblPlants" id="Kaladp0040s0582.1.v1.1.CDS.1"/>
    </source>
</evidence>
<proteinExistence type="predicted"/>
<reference evidence="1" key="1">
    <citation type="submission" date="2021-01" db="UniProtKB">
        <authorList>
            <consortium name="EnsemblPlants"/>
        </authorList>
    </citation>
    <scope>IDENTIFICATION</scope>
</reference>
<dbReference type="EnsemblPlants" id="Kaladp0040s0582.1.v1.1">
    <property type="protein sequence ID" value="Kaladp0040s0582.1.v1.1.CDS.1"/>
    <property type="gene ID" value="Kaladp0040s0582.v1.1"/>
</dbReference>
<dbReference type="PANTHER" id="PTHR33052">
    <property type="entry name" value="DUF4228 DOMAIN PROTEIN-RELATED"/>
    <property type="match status" value="1"/>
</dbReference>
<dbReference type="OMA" id="CYDEHIP"/>
<name>A0A7N0TNU9_KALFE</name>
<dbReference type="Pfam" id="PF14009">
    <property type="entry name" value="PADRE"/>
    <property type="match status" value="1"/>
</dbReference>
<protein>
    <submittedName>
        <fullName evidence="1">Uncharacterized protein</fullName>
    </submittedName>
</protein>
<evidence type="ECO:0000313" key="2">
    <source>
        <dbReference type="Proteomes" id="UP000594263"/>
    </source>
</evidence>
<organism evidence="1 2">
    <name type="scientific">Kalanchoe fedtschenkoi</name>
    <name type="common">Lavender scallops</name>
    <name type="synonym">South American air plant</name>
    <dbReference type="NCBI Taxonomy" id="63787"/>
    <lineage>
        <taxon>Eukaryota</taxon>
        <taxon>Viridiplantae</taxon>
        <taxon>Streptophyta</taxon>
        <taxon>Embryophyta</taxon>
        <taxon>Tracheophyta</taxon>
        <taxon>Spermatophyta</taxon>
        <taxon>Magnoliopsida</taxon>
        <taxon>eudicotyledons</taxon>
        <taxon>Gunneridae</taxon>
        <taxon>Pentapetalae</taxon>
        <taxon>Saxifragales</taxon>
        <taxon>Crassulaceae</taxon>
        <taxon>Kalanchoe</taxon>
    </lineage>
</organism>
<accession>A0A7N0TNU9</accession>
<dbReference type="InterPro" id="IPR025322">
    <property type="entry name" value="PADRE_dom"/>
</dbReference>
<dbReference type="Proteomes" id="UP000594263">
    <property type="component" value="Unplaced"/>
</dbReference>